<dbReference type="GO" id="GO:0046872">
    <property type="term" value="F:metal ion binding"/>
    <property type="evidence" value="ECO:0007669"/>
    <property type="project" value="UniProtKB-KW"/>
</dbReference>
<feature type="region of interest" description="Disordered" evidence="13">
    <location>
        <begin position="252"/>
        <end position="271"/>
    </location>
</feature>
<dbReference type="Pfam" id="PF03828">
    <property type="entry name" value="PAP_assoc"/>
    <property type="match status" value="1"/>
</dbReference>
<dbReference type="Pfam" id="PF00076">
    <property type="entry name" value="RRM_1"/>
    <property type="match status" value="1"/>
</dbReference>
<keyword evidence="12" id="KW-0694">RNA-binding</keyword>
<dbReference type="Proteomes" id="UP000694569">
    <property type="component" value="Unplaced"/>
</dbReference>
<evidence type="ECO:0000259" key="14">
    <source>
        <dbReference type="PROSITE" id="PS50102"/>
    </source>
</evidence>
<organism evidence="15 16">
    <name type="scientific">Leptobrachium leishanense</name>
    <name type="common">Leishan spiny toad</name>
    <dbReference type="NCBI Taxonomy" id="445787"/>
    <lineage>
        <taxon>Eukaryota</taxon>
        <taxon>Metazoa</taxon>
        <taxon>Chordata</taxon>
        <taxon>Craniata</taxon>
        <taxon>Vertebrata</taxon>
        <taxon>Euteleostomi</taxon>
        <taxon>Amphibia</taxon>
        <taxon>Batrachia</taxon>
        <taxon>Anura</taxon>
        <taxon>Pelobatoidea</taxon>
        <taxon>Megophryidae</taxon>
        <taxon>Leptobrachium</taxon>
    </lineage>
</organism>
<evidence type="ECO:0000256" key="9">
    <source>
        <dbReference type="ARBA" id="ARBA00030790"/>
    </source>
</evidence>
<evidence type="ECO:0000256" key="10">
    <source>
        <dbReference type="ARBA" id="ARBA00033036"/>
    </source>
</evidence>
<dbReference type="InterPro" id="IPR012677">
    <property type="entry name" value="Nucleotide-bd_a/b_plait_sf"/>
</dbReference>
<dbReference type="InterPro" id="IPR000504">
    <property type="entry name" value="RRM_dom"/>
</dbReference>
<dbReference type="GO" id="GO:1990817">
    <property type="term" value="F:poly(A) RNA polymerase activity"/>
    <property type="evidence" value="ECO:0007669"/>
    <property type="project" value="TreeGrafter"/>
</dbReference>
<dbReference type="EC" id="2.7.7.52" evidence="3"/>
<dbReference type="Ensembl" id="ENSLLET00000044519.1">
    <property type="protein sequence ID" value="ENSLLEP00000042810.1"/>
    <property type="gene ID" value="ENSLLEG00000027152.1"/>
</dbReference>
<dbReference type="PROSITE" id="PS50102">
    <property type="entry name" value="RRM"/>
    <property type="match status" value="1"/>
</dbReference>
<reference evidence="15" key="1">
    <citation type="submission" date="2025-08" db="UniProtKB">
        <authorList>
            <consortium name="Ensembl"/>
        </authorList>
    </citation>
    <scope>IDENTIFICATION</scope>
</reference>
<dbReference type="GeneTree" id="ENSGT00940000158582"/>
<dbReference type="GO" id="GO:0050265">
    <property type="term" value="F:RNA uridylyltransferase activity"/>
    <property type="evidence" value="ECO:0007669"/>
    <property type="project" value="UniProtKB-EC"/>
</dbReference>
<feature type="region of interest" description="Disordered" evidence="13">
    <location>
        <begin position="635"/>
        <end position="668"/>
    </location>
</feature>
<dbReference type="PANTHER" id="PTHR12271:SF127">
    <property type="entry name" value="SPECKLE TARGETED PIP5K1A-REGULATED POLY(A) POLYMERASE"/>
    <property type="match status" value="1"/>
</dbReference>
<dbReference type="AlphaFoldDB" id="A0A8C5QU85"/>
<sequence>MATEEDKTDLTVPEDVKLIERGGFRCLLCGVSTPNREPKPHCAPSCRRHVRLCEERDKRQQQQERSVYVGGFPRDTTEEQLRNLFESISPVKSIVMDKNRALYAIVEFESTDGVSMSLTTDTLKIGEKALKVKPREKKEFQLKKAAGPRNLQPPDSELLSKELVQCIDVDDQMKKLVSLCSPSHNESRLRQLLLSLMQETFTEFFPGCQLLPFGSSVNGFEITGCDLDLYLELGEEKEKTSREGEIEVIEEEAEGEEKKQMDTKESPDVTPGLSLQGLSSEQILELVEKVLRRCVPGVHGVRSVPSARRPVIRFQHKTSGLRGDVTLNNRLALRNSSFLRFCSDLDPRIPPLVYTVRYWARVHQLAGNPLGGGPLLNNYALTLLVIFFLQTRSPPVIPTLSKLRAAAVNEVPQVIDGWDCTLCTDISQIQSSENQQNLSCLLSEFFSYLSSLNLASLILCPCDGTVLPLPLPSPSPSWLEGFRLGPFNIQDPFELSHNVCGNVSLRAARRFSSQCTSAAQTCRTSLYRLRSRARPWGAPLIFLPPPSDDEKKTKAGTEILVPVGKVPLEVACSAVRKVLEDVLLCTCEEINGMTEEEGTAKGKADCKTLKGRKSDCGEQKLMEDEQTVPCKEEFMEKQGDEGAKCETQAKKRERTELSEKDVRRKKKKTEVSREDVCVKYSDNSGKKEETPASSGVWEGRRKERRRRRGGEAKGMELETAISHMFSSGRGENIGGEALMTMTMTVQMKAPGQTLVHLTPNSDPHTLSQVFFHFLGGFLPRMVKEILGIGE</sequence>
<evidence type="ECO:0000256" key="3">
    <source>
        <dbReference type="ARBA" id="ARBA00012472"/>
    </source>
</evidence>
<keyword evidence="8" id="KW-0460">Magnesium</keyword>
<protein>
    <recommendedName>
        <fullName evidence="4">Speckle targeted PIP5K1A-regulated poly(A) polymerase</fullName>
        <ecNumber evidence="3">2.7.7.52</ecNumber>
    </recommendedName>
    <alternativeName>
        <fullName evidence="9">RNA-binding motif protein 21</fullName>
    </alternativeName>
    <alternativeName>
        <fullName evidence="10">U6 snRNA-specific terminal uridylyltransferase 1</fullName>
    </alternativeName>
</protein>
<reference evidence="15" key="2">
    <citation type="submission" date="2025-09" db="UniProtKB">
        <authorList>
            <consortium name="Ensembl"/>
        </authorList>
    </citation>
    <scope>IDENTIFICATION</scope>
</reference>
<keyword evidence="16" id="KW-1185">Reference proteome</keyword>
<dbReference type="GO" id="GO:0016607">
    <property type="term" value="C:nuclear speck"/>
    <property type="evidence" value="ECO:0007669"/>
    <property type="project" value="TreeGrafter"/>
</dbReference>
<dbReference type="SUPFAM" id="SSF81631">
    <property type="entry name" value="PAP/OAS1 substrate-binding domain"/>
    <property type="match status" value="1"/>
</dbReference>
<dbReference type="InterPro" id="IPR002058">
    <property type="entry name" value="PAP_assoc"/>
</dbReference>
<evidence type="ECO:0000256" key="4">
    <source>
        <dbReference type="ARBA" id="ARBA00021679"/>
    </source>
</evidence>
<dbReference type="SUPFAM" id="SSF81301">
    <property type="entry name" value="Nucleotidyltransferase"/>
    <property type="match status" value="1"/>
</dbReference>
<evidence type="ECO:0000256" key="12">
    <source>
        <dbReference type="PROSITE-ProRule" id="PRU00176"/>
    </source>
</evidence>
<keyword evidence="5" id="KW-0808">Transferase</keyword>
<evidence type="ECO:0000256" key="5">
    <source>
        <dbReference type="ARBA" id="ARBA00022679"/>
    </source>
</evidence>
<dbReference type="Pfam" id="PF22600">
    <property type="entry name" value="MTPAP-like_central"/>
    <property type="match status" value="1"/>
</dbReference>
<dbReference type="InterPro" id="IPR043519">
    <property type="entry name" value="NT_sf"/>
</dbReference>
<evidence type="ECO:0000256" key="6">
    <source>
        <dbReference type="ARBA" id="ARBA00022695"/>
    </source>
</evidence>
<evidence type="ECO:0000256" key="11">
    <source>
        <dbReference type="ARBA" id="ARBA00049105"/>
    </source>
</evidence>
<evidence type="ECO:0000256" key="8">
    <source>
        <dbReference type="ARBA" id="ARBA00022842"/>
    </source>
</evidence>
<evidence type="ECO:0000313" key="15">
    <source>
        <dbReference type="Ensembl" id="ENSLLEP00000042810.1"/>
    </source>
</evidence>
<evidence type="ECO:0000313" key="16">
    <source>
        <dbReference type="Proteomes" id="UP000694569"/>
    </source>
</evidence>
<dbReference type="OrthoDB" id="2274644at2759"/>
<dbReference type="SMART" id="SM00360">
    <property type="entry name" value="RRM"/>
    <property type="match status" value="1"/>
</dbReference>
<keyword evidence="6" id="KW-0548">Nucleotidyltransferase</keyword>
<dbReference type="SUPFAM" id="SSF54928">
    <property type="entry name" value="RNA-binding domain, RBD"/>
    <property type="match status" value="1"/>
</dbReference>
<dbReference type="GO" id="GO:0031123">
    <property type="term" value="P:RNA 3'-end processing"/>
    <property type="evidence" value="ECO:0007669"/>
    <property type="project" value="TreeGrafter"/>
</dbReference>
<feature type="compositionally biased region" description="Basic and acidic residues" evidence="13">
    <location>
        <begin position="256"/>
        <end position="267"/>
    </location>
</feature>
<feature type="region of interest" description="Disordered" evidence="13">
    <location>
        <begin position="681"/>
        <end position="713"/>
    </location>
</feature>
<feature type="domain" description="RRM" evidence="14">
    <location>
        <begin position="65"/>
        <end position="137"/>
    </location>
</feature>
<dbReference type="Gene3D" id="3.30.460.10">
    <property type="entry name" value="Beta Polymerase, domain 2"/>
    <property type="match status" value="1"/>
</dbReference>
<dbReference type="InterPro" id="IPR054708">
    <property type="entry name" value="MTPAP-like_central"/>
</dbReference>
<proteinExistence type="predicted"/>
<keyword evidence="7" id="KW-0479">Metal-binding</keyword>
<dbReference type="CDD" id="cd05402">
    <property type="entry name" value="NT_PAP_TUTase"/>
    <property type="match status" value="1"/>
</dbReference>
<comment type="cofactor">
    <cofactor evidence="1">
        <name>Mn(2+)</name>
        <dbReference type="ChEBI" id="CHEBI:29035"/>
    </cofactor>
</comment>
<accession>A0A8C5QU85</accession>
<evidence type="ECO:0000256" key="1">
    <source>
        <dbReference type="ARBA" id="ARBA00001936"/>
    </source>
</evidence>
<name>A0A8C5QU85_9ANUR</name>
<comment type="cofactor">
    <cofactor evidence="2">
        <name>Mg(2+)</name>
        <dbReference type="ChEBI" id="CHEBI:18420"/>
    </cofactor>
</comment>
<dbReference type="GO" id="GO:0003723">
    <property type="term" value="F:RNA binding"/>
    <property type="evidence" value="ECO:0007669"/>
    <property type="project" value="UniProtKB-UniRule"/>
</dbReference>
<dbReference type="Gene3D" id="1.10.1410.10">
    <property type="match status" value="1"/>
</dbReference>
<feature type="compositionally biased region" description="Basic and acidic residues" evidence="13">
    <location>
        <begin position="635"/>
        <end position="662"/>
    </location>
</feature>
<evidence type="ECO:0000256" key="13">
    <source>
        <dbReference type="SAM" id="MobiDB-lite"/>
    </source>
</evidence>
<dbReference type="PANTHER" id="PTHR12271">
    <property type="entry name" value="POLY A POLYMERASE CID PAP -RELATED"/>
    <property type="match status" value="1"/>
</dbReference>
<evidence type="ECO:0000256" key="2">
    <source>
        <dbReference type="ARBA" id="ARBA00001946"/>
    </source>
</evidence>
<dbReference type="Gene3D" id="3.30.70.330">
    <property type="match status" value="1"/>
</dbReference>
<dbReference type="InterPro" id="IPR035979">
    <property type="entry name" value="RBD_domain_sf"/>
</dbReference>
<comment type="catalytic activity">
    <reaction evidence="11">
        <text>RNA(n) + UTP = RNA(n)-3'-uridine ribonucleotide + diphosphate</text>
        <dbReference type="Rhea" id="RHEA:14785"/>
        <dbReference type="Rhea" id="RHEA-COMP:14527"/>
        <dbReference type="Rhea" id="RHEA-COMP:17348"/>
        <dbReference type="ChEBI" id="CHEBI:33019"/>
        <dbReference type="ChEBI" id="CHEBI:46398"/>
        <dbReference type="ChEBI" id="CHEBI:140395"/>
        <dbReference type="ChEBI" id="CHEBI:173116"/>
        <dbReference type="EC" id="2.7.7.52"/>
    </reaction>
</comment>
<evidence type="ECO:0000256" key="7">
    <source>
        <dbReference type="ARBA" id="ARBA00022723"/>
    </source>
</evidence>